<gene>
    <name evidence="1" type="ORF">H4Q31_11535</name>
</gene>
<dbReference type="Proteomes" id="UP000574133">
    <property type="component" value="Unassembled WGS sequence"/>
</dbReference>
<dbReference type="RefSeq" id="WP_185179232.1">
    <property type="nucleotide sequence ID" value="NZ_CBCSEP010000023.1"/>
</dbReference>
<keyword evidence="2" id="KW-1185">Reference proteome</keyword>
<organism evidence="1 2">
    <name type="scientific">Cohnella lubricantis</name>
    <dbReference type="NCBI Taxonomy" id="2163172"/>
    <lineage>
        <taxon>Bacteria</taxon>
        <taxon>Bacillati</taxon>
        <taxon>Bacillota</taxon>
        <taxon>Bacilli</taxon>
        <taxon>Bacillales</taxon>
        <taxon>Paenibacillaceae</taxon>
        <taxon>Cohnella</taxon>
    </lineage>
</organism>
<accession>A0A841TD66</accession>
<dbReference type="EMBL" id="JACJVN010000041">
    <property type="protein sequence ID" value="MBB6677955.1"/>
    <property type="molecule type" value="Genomic_DNA"/>
</dbReference>
<comment type="caution">
    <text evidence="1">The sequence shown here is derived from an EMBL/GenBank/DDBJ whole genome shotgun (WGS) entry which is preliminary data.</text>
</comment>
<evidence type="ECO:0000313" key="2">
    <source>
        <dbReference type="Proteomes" id="UP000574133"/>
    </source>
</evidence>
<protein>
    <submittedName>
        <fullName evidence="1">Uncharacterized protein</fullName>
    </submittedName>
</protein>
<name>A0A841TD66_9BACL</name>
<reference evidence="1 2" key="1">
    <citation type="submission" date="2020-08" db="EMBL/GenBank/DDBJ databases">
        <title>Cohnella phylogeny.</title>
        <authorList>
            <person name="Dunlap C."/>
        </authorList>
    </citation>
    <scope>NUCLEOTIDE SEQUENCE [LARGE SCALE GENOMIC DNA]</scope>
    <source>
        <strain evidence="1 2">DSM 103658</strain>
    </source>
</reference>
<proteinExistence type="predicted"/>
<evidence type="ECO:0000313" key="1">
    <source>
        <dbReference type="EMBL" id="MBB6677955.1"/>
    </source>
</evidence>
<sequence>MRQILMTVLLIMTVIAIYMNVARGNGGTESRIQSSGVVIADGISRISP</sequence>
<dbReference type="AlphaFoldDB" id="A0A841TD66"/>